<evidence type="ECO:0000313" key="3">
    <source>
        <dbReference type="Proteomes" id="UP000091897"/>
    </source>
</evidence>
<feature type="chain" id="PRO_5045351004" description="Lipoprotein" evidence="1">
    <location>
        <begin position="20"/>
        <end position="199"/>
    </location>
</feature>
<dbReference type="EMBL" id="CP016170">
    <property type="protein sequence ID" value="ANN66476.1"/>
    <property type="molecule type" value="Genomic_DNA"/>
</dbReference>
<accession>A0ABN4R4X4</accession>
<keyword evidence="1" id="KW-0732">Signal</keyword>
<gene>
    <name evidence="2" type="ORF">BAU06_09360</name>
</gene>
<protein>
    <recommendedName>
        <fullName evidence="4">Lipoprotein</fullName>
    </recommendedName>
</protein>
<evidence type="ECO:0008006" key="4">
    <source>
        <dbReference type="Google" id="ProtNLM"/>
    </source>
</evidence>
<keyword evidence="3" id="KW-1185">Reference proteome</keyword>
<sequence>MRAIMIALVALFVSGCASQHPQLTREEFLKASQRQYQGKSPDDIFAAAERLFRLDDGNDFAFTYSQDGMTAQRRWSFYFVLAAGFGTDTWNIKTVQDGATTKVSVEVSTTSSQALGPTMVGNIGGTAIYDVFWSRMDYLLGKSDHWMTCEESNRRIKDGVVWGPNDPLCDSVTVNDDVPDELRGVLVKQRPNRPNPNPT</sequence>
<proteinExistence type="predicted"/>
<feature type="signal peptide" evidence="1">
    <location>
        <begin position="1"/>
        <end position="19"/>
    </location>
</feature>
<dbReference type="PROSITE" id="PS51257">
    <property type="entry name" value="PROKAR_LIPOPROTEIN"/>
    <property type="match status" value="1"/>
</dbReference>
<evidence type="ECO:0000313" key="2">
    <source>
        <dbReference type="EMBL" id="ANN66476.1"/>
    </source>
</evidence>
<evidence type="ECO:0000256" key="1">
    <source>
        <dbReference type="SAM" id="SignalP"/>
    </source>
</evidence>
<dbReference type="RefSeq" id="WP_066347606.1">
    <property type="nucleotide sequence ID" value="NZ_CBCSFJ010000005.1"/>
</dbReference>
<organism evidence="2 3">
    <name type="scientific">Bordetella bronchialis</name>
    <dbReference type="NCBI Taxonomy" id="463025"/>
    <lineage>
        <taxon>Bacteria</taxon>
        <taxon>Pseudomonadati</taxon>
        <taxon>Pseudomonadota</taxon>
        <taxon>Betaproteobacteria</taxon>
        <taxon>Burkholderiales</taxon>
        <taxon>Alcaligenaceae</taxon>
        <taxon>Bordetella</taxon>
    </lineage>
</organism>
<dbReference type="Proteomes" id="UP000091897">
    <property type="component" value="Chromosome"/>
</dbReference>
<name>A0ABN4R4X4_9BORD</name>
<reference evidence="2 3" key="1">
    <citation type="submission" date="2016-06" db="EMBL/GenBank/DDBJ databases">
        <title>Complete genome sequences of Bordetella bronchialis and Bordetella flabilis.</title>
        <authorList>
            <person name="LiPuma J.J."/>
            <person name="Spilker T."/>
        </authorList>
    </citation>
    <scope>NUCLEOTIDE SEQUENCE [LARGE SCALE GENOMIC DNA]</scope>
    <source>
        <strain evidence="2 3">AU3182</strain>
    </source>
</reference>